<dbReference type="GO" id="GO:0030313">
    <property type="term" value="C:cell envelope"/>
    <property type="evidence" value="ECO:0007669"/>
    <property type="project" value="UniProtKB-SubCell"/>
</dbReference>
<dbReference type="EMBL" id="AP024169">
    <property type="protein sequence ID" value="BCN30886.1"/>
    <property type="molecule type" value="Genomic_DNA"/>
</dbReference>
<evidence type="ECO:0000256" key="5">
    <source>
        <dbReference type="SAM" id="SignalP"/>
    </source>
</evidence>
<reference evidence="6 7" key="1">
    <citation type="submission" date="2020-11" db="EMBL/GenBank/DDBJ databases">
        <title>Draft genome sequencing of a Lachnospiraceae strain isolated from anoxic soil subjected to BSD treatment.</title>
        <authorList>
            <person name="Uek A."/>
            <person name="Tonouchi A."/>
        </authorList>
    </citation>
    <scope>NUCLEOTIDE SEQUENCE [LARGE SCALE GENOMIC DNA]</scope>
    <source>
        <strain evidence="6 7">TB5</strain>
    </source>
</reference>
<dbReference type="AlphaFoldDB" id="A0A7R7ELN1"/>
<keyword evidence="3" id="KW-0813">Transport</keyword>
<dbReference type="Gene3D" id="3.40.190.10">
    <property type="entry name" value="Periplasmic binding protein-like II"/>
    <property type="match status" value="1"/>
</dbReference>
<accession>A0A7R7ELN1</accession>
<evidence type="ECO:0000256" key="3">
    <source>
        <dbReference type="ARBA" id="ARBA00022448"/>
    </source>
</evidence>
<feature type="chain" id="PRO_5033006512" evidence="5">
    <location>
        <begin position="21"/>
        <end position="420"/>
    </location>
</feature>
<dbReference type="PROSITE" id="PS51257">
    <property type="entry name" value="PROKAR_LIPOPROTEIN"/>
    <property type="match status" value="1"/>
</dbReference>
<protein>
    <submittedName>
        <fullName evidence="6">Sugar ABC transporter substrate-binding protein</fullName>
    </submittedName>
</protein>
<dbReference type="Proteomes" id="UP000595897">
    <property type="component" value="Chromosome"/>
</dbReference>
<dbReference type="InterPro" id="IPR050490">
    <property type="entry name" value="Bact_solute-bd_prot1"/>
</dbReference>
<evidence type="ECO:0000256" key="4">
    <source>
        <dbReference type="ARBA" id="ARBA00022729"/>
    </source>
</evidence>
<name>A0A7R7ELN1_9FIRM</name>
<dbReference type="SUPFAM" id="SSF53850">
    <property type="entry name" value="Periplasmic binding protein-like II"/>
    <property type="match status" value="1"/>
</dbReference>
<organism evidence="6 7">
    <name type="scientific">Anaeromicropila herbilytica</name>
    <dbReference type="NCBI Taxonomy" id="2785025"/>
    <lineage>
        <taxon>Bacteria</taxon>
        <taxon>Bacillati</taxon>
        <taxon>Bacillota</taxon>
        <taxon>Clostridia</taxon>
        <taxon>Lachnospirales</taxon>
        <taxon>Lachnospiraceae</taxon>
        <taxon>Anaeromicropila</taxon>
    </lineage>
</organism>
<feature type="signal peptide" evidence="5">
    <location>
        <begin position="1"/>
        <end position="20"/>
    </location>
</feature>
<proteinExistence type="inferred from homology"/>
<dbReference type="RefSeq" id="WP_271712045.1">
    <property type="nucleotide sequence ID" value="NZ_AP024169.1"/>
</dbReference>
<keyword evidence="7" id="KW-1185">Reference proteome</keyword>
<dbReference type="KEGG" id="ahb:bsdtb5_21810"/>
<keyword evidence="4 5" id="KW-0732">Signal</keyword>
<dbReference type="InterPro" id="IPR006059">
    <property type="entry name" value="SBP"/>
</dbReference>
<dbReference type="CDD" id="cd13585">
    <property type="entry name" value="PBP2_TMBP_like"/>
    <property type="match status" value="1"/>
</dbReference>
<evidence type="ECO:0000256" key="1">
    <source>
        <dbReference type="ARBA" id="ARBA00004196"/>
    </source>
</evidence>
<dbReference type="PANTHER" id="PTHR43649:SF31">
    <property type="entry name" value="SN-GLYCEROL-3-PHOSPHATE-BINDING PERIPLASMIC PROTEIN UGPB"/>
    <property type="match status" value="1"/>
</dbReference>
<sequence>MKIRKFISILMIMLMVFSLAACKNNTKETSTSDGKSDSKSDDVVTINFYEHSDNETIAKALVDAYNAQSKNVKVKLSIIANDDYDDKTKVMLSGGADIDCFWIRGGAQTRQLAETGALLSLNDLNKENNVDITSYGDMGQAFVDNGNTYGLCTSKSCWLLWYNKDLFDAAGISYPVNLTWEDFTQLAKSLTKDDKYGCVVPNWTMNLGATAVGEYLTDENLTKTKEYAKYQERWYVTDKSSPSIEDMTGSFDINSFFAEGNTYMMINGDWTFLNFPDSKPGFTWCAAPLPIFDDATKESTVGGTSCFSVSAKSKHPKEAYDFIKFCCYSDAGASIYAQNSTVPAFPSDAALDIYKQKVTVPGAEYVFSAKVSLEQGLDSNYEELNTAFKEELNDSLVGNATLDQAFKNYEQRRDEINSKK</sequence>
<evidence type="ECO:0000256" key="2">
    <source>
        <dbReference type="ARBA" id="ARBA00008520"/>
    </source>
</evidence>
<comment type="subcellular location">
    <subcellularLocation>
        <location evidence="1">Cell envelope</location>
    </subcellularLocation>
</comment>
<evidence type="ECO:0000313" key="7">
    <source>
        <dbReference type="Proteomes" id="UP000595897"/>
    </source>
</evidence>
<evidence type="ECO:0000313" key="6">
    <source>
        <dbReference type="EMBL" id="BCN30886.1"/>
    </source>
</evidence>
<dbReference type="Pfam" id="PF01547">
    <property type="entry name" value="SBP_bac_1"/>
    <property type="match status" value="1"/>
</dbReference>
<gene>
    <name evidence="6" type="ORF">bsdtb5_21810</name>
</gene>
<comment type="similarity">
    <text evidence="2">Belongs to the bacterial solute-binding protein 1 family.</text>
</comment>
<dbReference type="PANTHER" id="PTHR43649">
    <property type="entry name" value="ARABINOSE-BINDING PROTEIN-RELATED"/>
    <property type="match status" value="1"/>
</dbReference>